<evidence type="ECO:0000256" key="2">
    <source>
        <dbReference type="ARBA" id="ARBA00010908"/>
    </source>
</evidence>
<dbReference type="Gene3D" id="2.10.70.10">
    <property type="entry name" value="Complement Module, domain 1"/>
    <property type="match status" value="4"/>
</dbReference>
<protein>
    <recommendedName>
        <fullName evidence="14">Sushi domain-containing protein</fullName>
    </recommendedName>
</protein>
<reference evidence="15" key="2">
    <citation type="submission" date="2025-09" db="UniProtKB">
        <authorList>
            <consortium name="Ensembl"/>
        </authorList>
    </citation>
    <scope>IDENTIFICATION</scope>
</reference>
<reference evidence="15" key="1">
    <citation type="submission" date="2025-08" db="UniProtKB">
        <authorList>
            <consortium name="Ensembl"/>
        </authorList>
    </citation>
    <scope>IDENTIFICATION</scope>
</reference>
<dbReference type="InterPro" id="IPR050350">
    <property type="entry name" value="Compl-Cell_Adhes-Reg"/>
</dbReference>
<evidence type="ECO:0000256" key="4">
    <source>
        <dbReference type="ARBA" id="ARBA00022659"/>
    </source>
</evidence>
<feature type="domain" description="Sushi" evidence="14">
    <location>
        <begin position="288"/>
        <end position="350"/>
    </location>
</feature>
<dbReference type="PANTHER" id="PTHR19325">
    <property type="entry name" value="COMPLEMENT COMPONENT-RELATED SUSHI DOMAIN-CONTAINING"/>
    <property type="match status" value="1"/>
</dbReference>
<name>A0A8B9MXH8_9AVES</name>
<organism evidence="15 16">
    <name type="scientific">Accipiter nisus</name>
    <name type="common">Eurasian sparrowhawk</name>
    <dbReference type="NCBI Taxonomy" id="211598"/>
    <lineage>
        <taxon>Eukaryota</taxon>
        <taxon>Metazoa</taxon>
        <taxon>Chordata</taxon>
        <taxon>Craniata</taxon>
        <taxon>Vertebrata</taxon>
        <taxon>Euteleostomi</taxon>
        <taxon>Archelosauria</taxon>
        <taxon>Archosauria</taxon>
        <taxon>Dinosauria</taxon>
        <taxon>Saurischia</taxon>
        <taxon>Theropoda</taxon>
        <taxon>Coelurosauria</taxon>
        <taxon>Aves</taxon>
        <taxon>Neognathae</taxon>
        <taxon>Neoaves</taxon>
        <taxon>Telluraves</taxon>
        <taxon>Accipitrimorphae</taxon>
        <taxon>Accipitriformes</taxon>
        <taxon>Accipitridae</taxon>
        <taxon>Accipitrinae</taxon>
        <taxon>Accipiter</taxon>
    </lineage>
</organism>
<keyword evidence="5" id="KW-0732">Signal</keyword>
<sequence>RLGNLQAIALLAQVPARGAFARGGFAAEARQRGGGWRTTHCLQHPRPHLSVWVSPSINQTVFPVGSTVEYVCRPGYAQHLGMSPAITCLRNQTWSGALEFCKRKQCANPGDPENGRAVVLTDLLFGSKVNYTCDKGYKLIGGSQRTCEVSGTRVLWSGDAPVCQRIACDPPADIPHGRHSGQLMDTFSYADVVTYTCDAGHLLAGEPSIFCTTADGEHGVWSGPPPRCGEVKCPPPPAIANGKVSNVDMLMRVMARFSSRYCPRSVSLHTQGGLHVPSGALCSLLPATGCKRPEIENGKTTGLETMYKLADTIVFECNFGYALKGSQESQCQFGGTWDPPLISSEPLCDCTWQGVTPSHWSKGATLQDWKGKTCTYLSSCLHNPYSDPCYVGLSSLLNESTKRQRARLVSDLVHKHGKARASC</sequence>
<feature type="domain" description="Sushi" evidence="14">
    <location>
        <begin position="104"/>
        <end position="165"/>
    </location>
</feature>
<evidence type="ECO:0000256" key="13">
    <source>
        <dbReference type="PROSITE-ProRule" id="PRU00302"/>
    </source>
</evidence>
<evidence type="ECO:0000256" key="8">
    <source>
        <dbReference type="ARBA" id="ARBA00022875"/>
    </source>
</evidence>
<evidence type="ECO:0000256" key="11">
    <source>
        <dbReference type="ARBA" id="ARBA00023180"/>
    </source>
</evidence>
<evidence type="ECO:0000256" key="9">
    <source>
        <dbReference type="ARBA" id="ARBA00023136"/>
    </source>
</evidence>
<keyword evidence="11" id="KW-0325">Glycoprotein</keyword>
<evidence type="ECO:0000313" key="16">
    <source>
        <dbReference type="Proteomes" id="UP000694541"/>
    </source>
</evidence>
<evidence type="ECO:0000256" key="3">
    <source>
        <dbReference type="ARBA" id="ARBA00022588"/>
    </source>
</evidence>
<keyword evidence="3" id="KW-0399">Innate immunity</keyword>
<proteinExistence type="inferred from homology"/>
<keyword evidence="4 13" id="KW-0768">Sushi</keyword>
<keyword evidence="7" id="KW-0391">Immunity</keyword>
<dbReference type="Ensembl" id="ENSANIT00000014658.1">
    <property type="protein sequence ID" value="ENSANIP00000014171.1"/>
    <property type="gene ID" value="ENSANIG00000009612.1"/>
</dbReference>
<evidence type="ECO:0000256" key="6">
    <source>
        <dbReference type="ARBA" id="ARBA00022737"/>
    </source>
</evidence>
<evidence type="ECO:0000256" key="7">
    <source>
        <dbReference type="ARBA" id="ARBA00022859"/>
    </source>
</evidence>
<comment type="similarity">
    <text evidence="2">Belongs to the receptors of complement activation (RCA) family.</text>
</comment>
<dbReference type="CDD" id="cd00033">
    <property type="entry name" value="CCP"/>
    <property type="match status" value="4"/>
</dbReference>
<evidence type="ECO:0000256" key="5">
    <source>
        <dbReference type="ARBA" id="ARBA00022729"/>
    </source>
</evidence>
<keyword evidence="16" id="KW-1185">Reference proteome</keyword>
<dbReference type="InterPro" id="IPR000436">
    <property type="entry name" value="Sushi_SCR_CCP_dom"/>
</dbReference>
<feature type="domain" description="Sushi" evidence="14">
    <location>
        <begin position="166"/>
        <end position="230"/>
    </location>
</feature>
<dbReference type="Proteomes" id="UP000694541">
    <property type="component" value="Unplaced"/>
</dbReference>
<feature type="disulfide bond" evidence="13">
    <location>
        <begin position="168"/>
        <end position="211"/>
    </location>
</feature>
<evidence type="ECO:0000256" key="1">
    <source>
        <dbReference type="ARBA" id="ARBA00004370"/>
    </source>
</evidence>
<keyword evidence="6" id="KW-0677">Repeat</keyword>
<evidence type="ECO:0000313" key="15">
    <source>
        <dbReference type="Ensembl" id="ENSANIP00000014171.1"/>
    </source>
</evidence>
<accession>A0A8B9MXH8</accession>
<keyword evidence="8" id="KW-0180">Complement pathway</keyword>
<dbReference type="PROSITE" id="PS50923">
    <property type="entry name" value="SUSHI"/>
    <property type="match status" value="4"/>
</dbReference>
<dbReference type="FunFam" id="2.10.70.10:FF:000038">
    <property type="entry name" value="Complement component receptor type 1"/>
    <property type="match status" value="1"/>
</dbReference>
<dbReference type="FunFam" id="2.10.70.10:FF:000014">
    <property type="entry name" value="Membrane cofactor protein"/>
    <property type="match status" value="1"/>
</dbReference>
<comment type="subcellular location">
    <subcellularLocation>
        <location evidence="1">Membrane</location>
    </subcellularLocation>
</comment>
<keyword evidence="10 13" id="KW-1015">Disulfide bond</keyword>
<feature type="domain" description="Sushi" evidence="14">
    <location>
        <begin position="39"/>
        <end position="103"/>
    </location>
</feature>
<comment type="caution">
    <text evidence="13">Lacks conserved residue(s) required for the propagation of feature annotation.</text>
</comment>
<evidence type="ECO:0000259" key="14">
    <source>
        <dbReference type="PROSITE" id="PS50923"/>
    </source>
</evidence>
<dbReference type="Pfam" id="PF00084">
    <property type="entry name" value="Sushi"/>
    <property type="match status" value="4"/>
</dbReference>
<keyword evidence="9" id="KW-0472">Membrane</keyword>
<evidence type="ECO:0000256" key="12">
    <source>
        <dbReference type="ARBA" id="ARBA00045541"/>
    </source>
</evidence>
<dbReference type="PANTHER" id="PTHR19325:SF317">
    <property type="entry name" value="COMPLEMENT DECAY-ACCELERATING FACTOR"/>
    <property type="match status" value="1"/>
</dbReference>
<dbReference type="SMART" id="SM00032">
    <property type="entry name" value="CCP"/>
    <property type="match status" value="4"/>
</dbReference>
<dbReference type="AlphaFoldDB" id="A0A8B9MXH8"/>
<dbReference type="InterPro" id="IPR035976">
    <property type="entry name" value="Sushi/SCR/CCP_sf"/>
</dbReference>
<evidence type="ECO:0000256" key="10">
    <source>
        <dbReference type="ARBA" id="ARBA00023157"/>
    </source>
</evidence>
<comment type="function">
    <text evidence="12">This protein recognizes C4b and C3b fragments that condense with cell-surface hydroxyl or amino groups when nascent C4b and C3b are locally generated during C4 and c3 activation. Interaction of daf with cell-associated C4b and C3b polypeptides interferes with their ability to catalyze the conversion of C2 and factor B to enzymatically active C2a and Bb and thereby prevents the formation of C4b2a and C3bBb, the amplification convertases of the complement cascade. Inhibits complement activation by destabilizing and preventing the formation of C3 and C5 convertases, which prevents complement damage.</text>
</comment>
<dbReference type="SUPFAM" id="SSF57535">
    <property type="entry name" value="Complement control module/SCR domain"/>
    <property type="match status" value="4"/>
</dbReference>